<dbReference type="AlphaFoldDB" id="A0A5N5TH78"/>
<feature type="non-terminal residue" evidence="3">
    <location>
        <position position="276"/>
    </location>
</feature>
<proteinExistence type="inferred from homology"/>
<dbReference type="SUPFAM" id="SSF102198">
    <property type="entry name" value="Putative cyclase"/>
    <property type="match status" value="1"/>
</dbReference>
<feature type="signal peptide" evidence="2">
    <location>
        <begin position="1"/>
        <end position="20"/>
    </location>
</feature>
<gene>
    <name evidence="3" type="primary">kynB_1</name>
    <name evidence="3" type="ORF">Anas_05755</name>
</gene>
<dbReference type="Proteomes" id="UP000326759">
    <property type="component" value="Unassembled WGS sequence"/>
</dbReference>
<dbReference type="InterPro" id="IPR037175">
    <property type="entry name" value="KFase_sf"/>
</dbReference>
<keyword evidence="4" id="KW-1185">Reference proteome</keyword>
<dbReference type="OrthoDB" id="7108654at2759"/>
<comment type="similarity">
    <text evidence="1">Belongs to the Cyclase 1 superfamily.</text>
</comment>
<dbReference type="GO" id="GO:0019441">
    <property type="term" value="P:L-tryptophan catabolic process to kynurenine"/>
    <property type="evidence" value="ECO:0007669"/>
    <property type="project" value="InterPro"/>
</dbReference>
<dbReference type="EMBL" id="SEYY01001041">
    <property type="protein sequence ID" value="KAB7505993.1"/>
    <property type="molecule type" value="Genomic_DNA"/>
</dbReference>
<protein>
    <submittedName>
        <fullName evidence="3">Kynurenine formamidase</fullName>
    </submittedName>
</protein>
<dbReference type="InterPro" id="IPR007325">
    <property type="entry name" value="KFase/CYL"/>
</dbReference>
<comment type="caution">
    <text evidence="3">The sequence shown here is derived from an EMBL/GenBank/DDBJ whole genome shotgun (WGS) entry which is preliminary data.</text>
</comment>
<name>A0A5N5TH78_9CRUS</name>
<evidence type="ECO:0000313" key="3">
    <source>
        <dbReference type="EMBL" id="KAB7505993.1"/>
    </source>
</evidence>
<evidence type="ECO:0000256" key="2">
    <source>
        <dbReference type="SAM" id="SignalP"/>
    </source>
</evidence>
<keyword evidence="2" id="KW-0732">Signal</keyword>
<dbReference type="PANTHER" id="PTHR31118">
    <property type="entry name" value="CYCLASE-LIKE PROTEIN 2"/>
    <property type="match status" value="1"/>
</dbReference>
<evidence type="ECO:0000313" key="4">
    <source>
        <dbReference type="Proteomes" id="UP000326759"/>
    </source>
</evidence>
<feature type="chain" id="PRO_5024271501" evidence="2">
    <location>
        <begin position="21"/>
        <end position="276"/>
    </location>
</feature>
<dbReference type="Pfam" id="PF04199">
    <property type="entry name" value="Cyclase"/>
    <property type="match status" value="1"/>
</dbReference>
<dbReference type="Gene3D" id="3.50.30.50">
    <property type="entry name" value="Putative cyclase"/>
    <property type="match status" value="1"/>
</dbReference>
<sequence length="276" mass="30579">MTEVWRLCIFIVVLSSICESSPSVIDLSYTFDKGTPNNPQLTKFDLRVVKRGLNKYGNWLELHDFFASEHSGTHVDAPSHFSKGGTTIDKIPHYKLYRVPGVMIDVRDKIRRNINYEIKPEDIEDWIDVYGPLPDGGVVLFQTGWGERSSSPSAYSGLDQFGKLNFPGLGREAAEYLVRYGNATNKRQGVVGIGTDTLSLDVGQSVRYPAHIILLGHELYGIENIANMERLPPRGFTLTIMPLKIGAGTGSPARIFAELEGEPYTSPLISSSTSLK</sequence>
<dbReference type="PANTHER" id="PTHR31118:SF12">
    <property type="entry name" value="CYCLASE-LIKE PROTEIN 2"/>
    <property type="match status" value="1"/>
</dbReference>
<organism evidence="3 4">
    <name type="scientific">Armadillidium nasatum</name>
    <dbReference type="NCBI Taxonomy" id="96803"/>
    <lineage>
        <taxon>Eukaryota</taxon>
        <taxon>Metazoa</taxon>
        <taxon>Ecdysozoa</taxon>
        <taxon>Arthropoda</taxon>
        <taxon>Crustacea</taxon>
        <taxon>Multicrustacea</taxon>
        <taxon>Malacostraca</taxon>
        <taxon>Eumalacostraca</taxon>
        <taxon>Peracarida</taxon>
        <taxon>Isopoda</taxon>
        <taxon>Oniscidea</taxon>
        <taxon>Crinocheta</taxon>
        <taxon>Armadillidiidae</taxon>
        <taxon>Armadillidium</taxon>
    </lineage>
</organism>
<accession>A0A5N5TH78</accession>
<reference evidence="3 4" key="1">
    <citation type="journal article" date="2019" name="PLoS Biol.">
        <title>Sex chromosomes control vertical transmission of feminizing Wolbachia symbionts in an isopod.</title>
        <authorList>
            <person name="Becking T."/>
            <person name="Chebbi M.A."/>
            <person name="Giraud I."/>
            <person name="Moumen B."/>
            <person name="Laverre T."/>
            <person name="Caubet Y."/>
            <person name="Peccoud J."/>
            <person name="Gilbert C."/>
            <person name="Cordaux R."/>
        </authorList>
    </citation>
    <scope>NUCLEOTIDE SEQUENCE [LARGE SCALE GENOMIC DNA]</scope>
    <source>
        <strain evidence="3">ANa2</strain>
        <tissue evidence="3">Whole body excluding digestive tract and cuticle</tissue>
    </source>
</reference>
<dbReference type="GO" id="GO:0004061">
    <property type="term" value="F:arylformamidase activity"/>
    <property type="evidence" value="ECO:0007669"/>
    <property type="project" value="InterPro"/>
</dbReference>
<evidence type="ECO:0000256" key="1">
    <source>
        <dbReference type="ARBA" id="ARBA00007865"/>
    </source>
</evidence>